<dbReference type="GO" id="GO:0051604">
    <property type="term" value="P:protein maturation"/>
    <property type="evidence" value="ECO:0007669"/>
    <property type="project" value="TreeGrafter"/>
</dbReference>
<proteinExistence type="inferred from homology"/>
<dbReference type="InterPro" id="IPR024064">
    <property type="entry name" value="FdhE-like_sf"/>
</dbReference>
<dbReference type="InterPro" id="IPR056774">
    <property type="entry name" value="FdhE_N"/>
</dbReference>
<comment type="function">
    <text evidence="4">Necessary for formate dehydrogenase activity.</text>
</comment>
<dbReference type="GO" id="GO:0008199">
    <property type="term" value="F:ferric iron binding"/>
    <property type="evidence" value="ECO:0007669"/>
    <property type="project" value="TreeGrafter"/>
</dbReference>
<dbReference type="Pfam" id="PF24859">
    <property type="entry name" value="FdhE_central"/>
    <property type="match status" value="1"/>
</dbReference>
<evidence type="ECO:0000259" key="7">
    <source>
        <dbReference type="Pfam" id="PF24860"/>
    </source>
</evidence>
<evidence type="ECO:0000259" key="6">
    <source>
        <dbReference type="Pfam" id="PF24859"/>
    </source>
</evidence>
<dbReference type="Pfam" id="PF24860">
    <property type="entry name" value="FdhE_C"/>
    <property type="match status" value="1"/>
</dbReference>
<reference evidence="8 9" key="1">
    <citation type="submission" date="2017-11" db="EMBL/GenBank/DDBJ databases">
        <title>Reclassification of Bisgaard taxon 7 as Conservatibacter flavescens gen. nov., sp. nov.</title>
        <authorList>
            <person name="Christensen H."/>
        </authorList>
    </citation>
    <scope>NUCLEOTIDE SEQUENCE [LARGE SCALE GENOMIC DNA]</scope>
    <source>
        <strain evidence="8 9">7_4</strain>
    </source>
</reference>
<dbReference type="NCBIfam" id="NF002925">
    <property type="entry name" value="PRK03564.1"/>
    <property type="match status" value="1"/>
</dbReference>
<sequence>MSIRILPEGEIVKKAGEFYTPPLLFANPKNLYQRRAERLKKLAETSPFADYLLFASTLVDAQLKVLETQPLAKDTISKDNLPSEYPLDYKTWKRSPIWREFLTALLAEIKNTQDNPKAFEAIEWLEKASHSELETLADNLLAANYSQVPADRAIFIWAALSLYWVQLAQQIPHNANAETGDDLHMCPVCRSAPTSSVVHFGTSQGLRYLHCSLCESEWNLVRSKCSNCGESRDLNYWSLDQELAPVKAESCGSCGSYVKILYQERDPHVEAVADDLASLFLDAEMEAKDLSRSAINPFLFPNE</sequence>
<dbReference type="PANTHER" id="PTHR37689:SF1">
    <property type="entry name" value="PROTEIN FDHE"/>
    <property type="match status" value="1"/>
</dbReference>
<protein>
    <recommendedName>
        <fullName evidence="4">Protein FdhE homolog</fullName>
    </recommendedName>
</protein>
<dbReference type="RefSeq" id="WP_100288717.1">
    <property type="nucleotide sequence ID" value="NZ_PHHA01000014.1"/>
</dbReference>
<evidence type="ECO:0000256" key="3">
    <source>
        <dbReference type="ARBA" id="ARBA00061033"/>
    </source>
</evidence>
<dbReference type="AlphaFoldDB" id="A0A2M8S2E9"/>
<dbReference type="Pfam" id="PF04216">
    <property type="entry name" value="FdhE_N"/>
    <property type="match status" value="1"/>
</dbReference>
<comment type="caution">
    <text evidence="8">The sequence shown here is derived from an EMBL/GenBank/DDBJ whole genome shotgun (WGS) entry which is preliminary data.</text>
</comment>
<evidence type="ECO:0000256" key="4">
    <source>
        <dbReference type="HAMAP-Rule" id="MF_00611"/>
    </source>
</evidence>
<organism evidence="8 9">
    <name type="scientific">Conservatibacter flavescens</name>
    <dbReference type="NCBI Taxonomy" id="28161"/>
    <lineage>
        <taxon>Bacteria</taxon>
        <taxon>Pseudomonadati</taxon>
        <taxon>Pseudomonadota</taxon>
        <taxon>Gammaproteobacteria</taxon>
        <taxon>Pasteurellales</taxon>
        <taxon>Pasteurellaceae</taxon>
        <taxon>Conservatibacter</taxon>
    </lineage>
</organism>
<evidence type="ECO:0000259" key="5">
    <source>
        <dbReference type="Pfam" id="PF04216"/>
    </source>
</evidence>
<name>A0A2M8S2E9_9PAST</name>
<gene>
    <name evidence="4" type="primary">fdhE</name>
    <name evidence="8" type="ORF">CVP05_06235</name>
</gene>
<dbReference type="SUPFAM" id="SSF144020">
    <property type="entry name" value="FdhE-like"/>
    <property type="match status" value="1"/>
</dbReference>
<evidence type="ECO:0000256" key="1">
    <source>
        <dbReference type="ARBA" id="ARBA00004496"/>
    </source>
</evidence>
<dbReference type="NCBIfam" id="TIGR01562">
    <property type="entry name" value="FdhE"/>
    <property type="match status" value="1"/>
</dbReference>
<dbReference type="PANTHER" id="PTHR37689">
    <property type="entry name" value="PROTEIN FDHE"/>
    <property type="match status" value="1"/>
</dbReference>
<evidence type="ECO:0000313" key="8">
    <source>
        <dbReference type="EMBL" id="PJG85319.1"/>
    </source>
</evidence>
<comment type="subcellular location">
    <subcellularLocation>
        <location evidence="1 4">Cytoplasm</location>
    </subcellularLocation>
</comment>
<dbReference type="Proteomes" id="UP000229329">
    <property type="component" value="Unassembled WGS sequence"/>
</dbReference>
<evidence type="ECO:0000256" key="2">
    <source>
        <dbReference type="ARBA" id="ARBA00022490"/>
    </source>
</evidence>
<dbReference type="OrthoDB" id="9794151at2"/>
<dbReference type="GO" id="GO:0005829">
    <property type="term" value="C:cytosol"/>
    <property type="evidence" value="ECO:0007669"/>
    <property type="project" value="TreeGrafter"/>
</dbReference>
<dbReference type="HAMAP" id="MF_00611">
    <property type="entry name" value="FdeH"/>
    <property type="match status" value="1"/>
</dbReference>
<comment type="similarity">
    <text evidence="3 4">Belongs to the FdhE family.</text>
</comment>
<dbReference type="EMBL" id="PHHA01000014">
    <property type="protein sequence ID" value="PJG85319.1"/>
    <property type="molecule type" value="Genomic_DNA"/>
</dbReference>
<evidence type="ECO:0000313" key="9">
    <source>
        <dbReference type="Proteomes" id="UP000229329"/>
    </source>
</evidence>
<dbReference type="InterPro" id="IPR056797">
    <property type="entry name" value="FdhE_central"/>
</dbReference>
<keyword evidence="9" id="KW-1185">Reference proteome</keyword>
<dbReference type="InterPro" id="IPR056796">
    <property type="entry name" value="FdhE_C"/>
</dbReference>
<dbReference type="InterPro" id="IPR006452">
    <property type="entry name" value="Formate_DH_accessory"/>
</dbReference>
<feature type="domain" description="FdhE central" evidence="6">
    <location>
        <begin position="185"/>
        <end position="222"/>
    </location>
</feature>
<dbReference type="CDD" id="cd16341">
    <property type="entry name" value="FdhE"/>
    <property type="match status" value="1"/>
</dbReference>
<keyword evidence="2 4" id="KW-0963">Cytoplasm</keyword>
<feature type="domain" description="FdhE C-terminal" evidence="7">
    <location>
        <begin position="224"/>
        <end position="299"/>
    </location>
</feature>
<dbReference type="FunFam" id="3.90.1670.10:FF:000001">
    <property type="entry name" value="Protein FdhE"/>
    <property type="match status" value="1"/>
</dbReference>
<dbReference type="PIRSF" id="PIRSF018296">
    <property type="entry name" value="Format_dh_formtn"/>
    <property type="match status" value="1"/>
</dbReference>
<feature type="domain" description="FdhE N-terminal" evidence="5">
    <location>
        <begin position="21"/>
        <end position="180"/>
    </location>
</feature>
<dbReference type="Gene3D" id="3.90.1670.10">
    <property type="entry name" value="FdhE-like domain"/>
    <property type="match status" value="1"/>
</dbReference>
<accession>A0A2M8S2E9</accession>